<dbReference type="CDD" id="cd05276">
    <property type="entry name" value="p53_inducible_oxidoreductase"/>
    <property type="match status" value="1"/>
</dbReference>
<sequence length="333" mass="36552">MRAVGVKDGRGNADALFIDDDVPDPVIKQNDILVRIKAFGLNRMDIMQREDKYPYPLLPESGKIMGVEFSGVVEERGKECKSDFKPGDKVFGLAYGGAYAQKIAVSEKMLMHMPLEMPFETAAGIPETYFTAIQAIHLVGDLQPGQSVLIHAGASGVGQAAIQVARKGGASIVFTTAGSDEKCNLCKSLGADFAVNYHSQDFADEIVKETGARGIDLIIDLVGRDYWHRNTALAAMDSKIVLVAAMSGSMIDDFNLRALLNKRIWVLATTLRTRDADYQGRLRDKFVELAMDHLANGRMKITIDKVFPWTQISEAHKRMEANINAGKIICVVD</sequence>
<accession>A0A1L7XNC8</accession>
<dbReference type="PANTHER" id="PTHR48106">
    <property type="entry name" value="QUINONE OXIDOREDUCTASE PIG3-RELATED"/>
    <property type="match status" value="1"/>
</dbReference>
<dbReference type="SUPFAM" id="SSF51735">
    <property type="entry name" value="NAD(P)-binding Rossmann-fold domains"/>
    <property type="match status" value="1"/>
</dbReference>
<dbReference type="STRING" id="576137.A0A1L7XNC8"/>
<dbReference type="OrthoDB" id="203908at2759"/>
<dbReference type="InterPro" id="IPR014189">
    <property type="entry name" value="Quinone_OxRdtase_PIG3"/>
</dbReference>
<gene>
    <name evidence="4" type="ORF">PAC_16415</name>
</gene>
<dbReference type="SMART" id="SM00829">
    <property type="entry name" value="PKS_ER"/>
    <property type="match status" value="1"/>
</dbReference>
<dbReference type="InterPro" id="IPR013154">
    <property type="entry name" value="ADH-like_N"/>
</dbReference>
<evidence type="ECO:0000256" key="2">
    <source>
        <dbReference type="ARBA" id="ARBA00023002"/>
    </source>
</evidence>
<dbReference type="InterPro" id="IPR036291">
    <property type="entry name" value="NAD(P)-bd_dom_sf"/>
</dbReference>
<evidence type="ECO:0000259" key="3">
    <source>
        <dbReference type="SMART" id="SM00829"/>
    </source>
</evidence>
<reference evidence="4 5" key="1">
    <citation type="submission" date="2016-03" db="EMBL/GenBank/DDBJ databases">
        <authorList>
            <person name="Ploux O."/>
        </authorList>
    </citation>
    <scope>NUCLEOTIDE SEQUENCE [LARGE SCALE GENOMIC DNA]</scope>
    <source>
        <strain evidence="4 5">UAMH 11012</strain>
    </source>
</reference>
<keyword evidence="2" id="KW-0560">Oxidoreductase</keyword>
<proteinExistence type="predicted"/>
<feature type="domain" description="Enoyl reductase (ER)" evidence="3">
    <location>
        <begin position="11"/>
        <end position="330"/>
    </location>
</feature>
<dbReference type="InterPro" id="IPR011032">
    <property type="entry name" value="GroES-like_sf"/>
</dbReference>
<dbReference type="NCBIfam" id="TIGR02824">
    <property type="entry name" value="quinone_pig3"/>
    <property type="match status" value="1"/>
</dbReference>
<dbReference type="InterPro" id="IPR020843">
    <property type="entry name" value="ER"/>
</dbReference>
<dbReference type="Pfam" id="PF00107">
    <property type="entry name" value="ADH_zinc_N"/>
    <property type="match status" value="1"/>
</dbReference>
<protein>
    <submittedName>
        <fullName evidence="4">Related to NADPH quinone oxidoreductase homolog PIG3</fullName>
    </submittedName>
</protein>
<name>A0A1L7XNC8_9HELO</name>
<dbReference type="Proteomes" id="UP000184330">
    <property type="component" value="Unassembled WGS sequence"/>
</dbReference>
<keyword evidence="1" id="KW-0521">NADP</keyword>
<organism evidence="4 5">
    <name type="scientific">Phialocephala subalpina</name>
    <dbReference type="NCBI Taxonomy" id="576137"/>
    <lineage>
        <taxon>Eukaryota</taxon>
        <taxon>Fungi</taxon>
        <taxon>Dikarya</taxon>
        <taxon>Ascomycota</taxon>
        <taxon>Pezizomycotina</taxon>
        <taxon>Leotiomycetes</taxon>
        <taxon>Helotiales</taxon>
        <taxon>Mollisiaceae</taxon>
        <taxon>Phialocephala</taxon>
        <taxon>Phialocephala fortinii species complex</taxon>
    </lineage>
</organism>
<dbReference type="InterPro" id="IPR013149">
    <property type="entry name" value="ADH-like_C"/>
</dbReference>
<dbReference type="Gene3D" id="3.90.180.10">
    <property type="entry name" value="Medium-chain alcohol dehydrogenases, catalytic domain"/>
    <property type="match status" value="1"/>
</dbReference>
<dbReference type="Pfam" id="PF08240">
    <property type="entry name" value="ADH_N"/>
    <property type="match status" value="1"/>
</dbReference>
<dbReference type="GO" id="GO:0070402">
    <property type="term" value="F:NADPH binding"/>
    <property type="evidence" value="ECO:0007669"/>
    <property type="project" value="TreeGrafter"/>
</dbReference>
<dbReference type="Gene3D" id="3.40.50.720">
    <property type="entry name" value="NAD(P)-binding Rossmann-like Domain"/>
    <property type="match status" value="1"/>
</dbReference>
<dbReference type="SUPFAM" id="SSF50129">
    <property type="entry name" value="GroES-like"/>
    <property type="match status" value="1"/>
</dbReference>
<evidence type="ECO:0000256" key="1">
    <source>
        <dbReference type="ARBA" id="ARBA00022857"/>
    </source>
</evidence>
<evidence type="ECO:0000313" key="5">
    <source>
        <dbReference type="Proteomes" id="UP000184330"/>
    </source>
</evidence>
<dbReference type="AlphaFoldDB" id="A0A1L7XNC8"/>
<keyword evidence="5" id="KW-1185">Reference proteome</keyword>
<evidence type="ECO:0000313" key="4">
    <source>
        <dbReference type="EMBL" id="CZR66514.1"/>
    </source>
</evidence>
<dbReference type="PANTHER" id="PTHR48106:SF18">
    <property type="entry name" value="QUINONE OXIDOREDUCTASE PIG3"/>
    <property type="match status" value="1"/>
</dbReference>
<dbReference type="GO" id="GO:0016651">
    <property type="term" value="F:oxidoreductase activity, acting on NAD(P)H"/>
    <property type="evidence" value="ECO:0007669"/>
    <property type="project" value="TreeGrafter"/>
</dbReference>
<dbReference type="EMBL" id="FJOG01000037">
    <property type="protein sequence ID" value="CZR66514.1"/>
    <property type="molecule type" value="Genomic_DNA"/>
</dbReference>